<accession>A0A8S8XJQ8</accession>
<name>A0A8S8XJQ8_9PROT</name>
<dbReference type="InterPro" id="IPR035959">
    <property type="entry name" value="RutC-like_sf"/>
</dbReference>
<comment type="caution">
    <text evidence="2">The sequence shown here is derived from an EMBL/GenBank/DDBJ whole genome shotgun (WGS) entry which is preliminary data.</text>
</comment>
<dbReference type="RefSeq" id="WP_420244288.1">
    <property type="nucleotide sequence ID" value="NZ_BOPV01000001.1"/>
</dbReference>
<dbReference type="Gene3D" id="3.30.1330.40">
    <property type="entry name" value="RutC-like"/>
    <property type="match status" value="1"/>
</dbReference>
<dbReference type="Pfam" id="PF01042">
    <property type="entry name" value="Ribonuc_L-PSP"/>
    <property type="match status" value="1"/>
</dbReference>
<organism evidence="2 3">
    <name type="scientific">Roseiterribacter gracilis</name>
    <dbReference type="NCBI Taxonomy" id="2812848"/>
    <lineage>
        <taxon>Bacteria</taxon>
        <taxon>Pseudomonadati</taxon>
        <taxon>Pseudomonadota</taxon>
        <taxon>Alphaproteobacteria</taxon>
        <taxon>Rhodospirillales</taxon>
        <taxon>Roseiterribacteraceae</taxon>
        <taxon>Roseiterribacter</taxon>
    </lineage>
</organism>
<dbReference type="GO" id="GO:0019239">
    <property type="term" value="F:deaminase activity"/>
    <property type="evidence" value="ECO:0007669"/>
    <property type="project" value="TreeGrafter"/>
</dbReference>
<dbReference type="GO" id="GO:0005829">
    <property type="term" value="C:cytosol"/>
    <property type="evidence" value="ECO:0007669"/>
    <property type="project" value="TreeGrafter"/>
</dbReference>
<dbReference type="SUPFAM" id="SSF55298">
    <property type="entry name" value="YjgF-like"/>
    <property type="match status" value="1"/>
</dbReference>
<evidence type="ECO:0000256" key="1">
    <source>
        <dbReference type="SAM" id="SignalP"/>
    </source>
</evidence>
<proteinExistence type="predicted"/>
<reference evidence="2" key="1">
    <citation type="submission" date="2021-02" db="EMBL/GenBank/DDBJ databases">
        <title>Genome sequence of Rhodospirillales sp. strain TMPK1 isolated from soil.</title>
        <authorList>
            <person name="Nakai R."/>
            <person name="Kusada H."/>
            <person name="Tamaki H."/>
        </authorList>
    </citation>
    <scope>NUCLEOTIDE SEQUENCE</scope>
    <source>
        <strain evidence="2">TMPK1</strain>
    </source>
</reference>
<protein>
    <submittedName>
        <fullName evidence="2">Uncharacterized protein</fullName>
    </submittedName>
</protein>
<feature type="signal peptide" evidence="1">
    <location>
        <begin position="1"/>
        <end position="23"/>
    </location>
</feature>
<dbReference type="PANTHER" id="PTHR11803:SF59">
    <property type="entry name" value="ENDORIBONUCLEASE"/>
    <property type="match status" value="1"/>
</dbReference>
<dbReference type="AlphaFoldDB" id="A0A8S8XJQ8"/>
<feature type="chain" id="PRO_5035816884" evidence="1">
    <location>
        <begin position="24"/>
        <end position="164"/>
    </location>
</feature>
<dbReference type="EMBL" id="BOPV01000001">
    <property type="protein sequence ID" value="GIL41000.1"/>
    <property type="molecule type" value="Genomic_DNA"/>
</dbReference>
<gene>
    <name evidence="2" type="ORF">TMPK1_32370</name>
</gene>
<dbReference type="PANTHER" id="PTHR11803">
    <property type="entry name" value="2-IMINOBUTANOATE/2-IMINOPROPANOATE DEAMINASE RIDA"/>
    <property type="match status" value="1"/>
</dbReference>
<dbReference type="CDD" id="cd06151">
    <property type="entry name" value="YjgF_YER057c_UK114_like_3"/>
    <property type="match status" value="1"/>
</dbReference>
<dbReference type="Proteomes" id="UP000681075">
    <property type="component" value="Unassembled WGS sequence"/>
</dbReference>
<evidence type="ECO:0000313" key="2">
    <source>
        <dbReference type="EMBL" id="GIL41000.1"/>
    </source>
</evidence>
<dbReference type="InterPro" id="IPR006175">
    <property type="entry name" value="YjgF/YER057c/UK114"/>
</dbReference>
<keyword evidence="1" id="KW-0732">Signal</keyword>
<evidence type="ECO:0000313" key="3">
    <source>
        <dbReference type="Proteomes" id="UP000681075"/>
    </source>
</evidence>
<keyword evidence="3" id="KW-1185">Reference proteome</keyword>
<sequence>MRLALCFVAAALAATTADISANAADVTRVQGESPIASVVTVPAGVDTIYLSGTVPPVVDQNAPKGTVASFGDTETQTVNVLKRIEETLKGQKLTMSDIIAMRVYLVGDPAKDNKMDFAGMMKGYVQFFGTKEQPNKPVRTTVQVAALAASGMLVEIEVVAARGK</sequence>